<dbReference type="InterPro" id="IPR001214">
    <property type="entry name" value="SET_dom"/>
</dbReference>
<dbReference type="Proteomes" id="UP000823561">
    <property type="component" value="Chromosome 23"/>
</dbReference>
<dbReference type="GO" id="GO:0010629">
    <property type="term" value="P:negative regulation of gene expression"/>
    <property type="evidence" value="ECO:0007669"/>
    <property type="project" value="TreeGrafter"/>
</dbReference>
<dbReference type="Pfam" id="PF01429">
    <property type="entry name" value="MBD"/>
    <property type="match status" value="1"/>
</dbReference>
<reference evidence="23" key="1">
    <citation type="submission" date="2020-10" db="EMBL/GenBank/DDBJ databases">
        <title>Chromosome-scale genome assembly of the Allis shad, Alosa alosa.</title>
        <authorList>
            <person name="Margot Z."/>
            <person name="Christophe K."/>
            <person name="Cabau C."/>
            <person name="Louis A."/>
            <person name="Berthelot C."/>
            <person name="Parey E."/>
            <person name="Roest Crollius H."/>
            <person name="Montfort J."/>
            <person name="Robinson-Rechavi M."/>
            <person name="Bucao C."/>
            <person name="Bouchez O."/>
            <person name="Gislard M."/>
            <person name="Lluch J."/>
            <person name="Milhes M."/>
            <person name="Lampietro C."/>
            <person name="Lopez Roques C."/>
            <person name="Donnadieu C."/>
            <person name="Braasch I."/>
            <person name="Desvignes T."/>
            <person name="Postlethwait J."/>
            <person name="Bobe J."/>
            <person name="Guiguen Y."/>
        </authorList>
    </citation>
    <scope>NUCLEOTIDE SEQUENCE</scope>
    <source>
        <strain evidence="23">M-15738</strain>
        <tissue evidence="23">Blood</tissue>
    </source>
</reference>
<keyword evidence="6" id="KW-0132">Cell division</keyword>
<dbReference type="PROSITE" id="PS50867">
    <property type="entry name" value="PRE_SET"/>
    <property type="match status" value="1"/>
</dbReference>
<dbReference type="PANTHER" id="PTHR46024:SF3">
    <property type="entry name" value="HISTONE-LYSINE N-METHYLTRANSFERASE SETDB2"/>
    <property type="match status" value="1"/>
</dbReference>
<evidence type="ECO:0000256" key="7">
    <source>
        <dbReference type="ARBA" id="ARBA00022679"/>
    </source>
</evidence>
<protein>
    <recommendedName>
        <fullName evidence="16">Histone-lysine N-methyltransferase SETDB2</fullName>
        <ecNumber evidence="15">2.1.1.366</ecNumber>
    </recommendedName>
    <alternativeName>
        <fullName evidence="17">SET domain bifurcated 2</fullName>
    </alternativeName>
</protein>
<proteinExistence type="predicted"/>
<keyword evidence="9" id="KW-0479">Metal-binding</keyword>
<evidence type="ECO:0000256" key="9">
    <source>
        <dbReference type="ARBA" id="ARBA00022723"/>
    </source>
</evidence>
<evidence type="ECO:0000256" key="18">
    <source>
        <dbReference type="ARBA" id="ARBA00049087"/>
    </source>
</evidence>
<evidence type="ECO:0000256" key="10">
    <source>
        <dbReference type="ARBA" id="ARBA00022776"/>
    </source>
</evidence>
<evidence type="ECO:0000259" key="20">
    <source>
        <dbReference type="PROSITE" id="PS50280"/>
    </source>
</evidence>
<keyword evidence="13" id="KW-0539">Nucleus</keyword>
<feature type="region of interest" description="Disordered" evidence="19">
    <location>
        <begin position="528"/>
        <end position="572"/>
    </location>
</feature>
<dbReference type="GO" id="GO:0005694">
    <property type="term" value="C:chromosome"/>
    <property type="evidence" value="ECO:0007669"/>
    <property type="project" value="UniProtKB-SubCell"/>
</dbReference>
<feature type="compositionally biased region" description="Basic and acidic residues" evidence="19">
    <location>
        <begin position="543"/>
        <end position="572"/>
    </location>
</feature>
<evidence type="ECO:0000256" key="14">
    <source>
        <dbReference type="ARBA" id="ARBA00023306"/>
    </source>
</evidence>
<evidence type="ECO:0000313" key="24">
    <source>
        <dbReference type="Proteomes" id="UP000823561"/>
    </source>
</evidence>
<dbReference type="SUPFAM" id="SSF54171">
    <property type="entry name" value="DNA-binding domain"/>
    <property type="match status" value="1"/>
</dbReference>
<dbReference type="PROSITE" id="PS50982">
    <property type="entry name" value="MBD"/>
    <property type="match status" value="1"/>
</dbReference>
<dbReference type="InterPro" id="IPR051516">
    <property type="entry name" value="SETDB_methyltransferase"/>
</dbReference>
<evidence type="ECO:0000313" key="23">
    <source>
        <dbReference type="EMBL" id="KAG5261598.1"/>
    </source>
</evidence>
<evidence type="ECO:0000256" key="13">
    <source>
        <dbReference type="ARBA" id="ARBA00023242"/>
    </source>
</evidence>
<dbReference type="SUPFAM" id="SSF82199">
    <property type="entry name" value="SET domain"/>
    <property type="match status" value="1"/>
</dbReference>
<evidence type="ECO:0000256" key="2">
    <source>
        <dbReference type="ARBA" id="ARBA00004286"/>
    </source>
</evidence>
<gene>
    <name evidence="23" type="ORF">AALO_G00286160</name>
</gene>
<evidence type="ECO:0000256" key="6">
    <source>
        <dbReference type="ARBA" id="ARBA00022618"/>
    </source>
</evidence>
<keyword evidence="14" id="KW-0131">Cell cycle</keyword>
<evidence type="ECO:0000256" key="1">
    <source>
        <dbReference type="ARBA" id="ARBA00004123"/>
    </source>
</evidence>
<keyword evidence="12" id="KW-0156">Chromatin regulator</keyword>
<dbReference type="InterPro" id="IPR046341">
    <property type="entry name" value="SET_dom_sf"/>
</dbReference>
<evidence type="ECO:0000256" key="4">
    <source>
        <dbReference type="ARBA" id="ARBA00022473"/>
    </source>
</evidence>
<dbReference type="EMBL" id="JADWDJ010000023">
    <property type="protein sequence ID" value="KAG5261598.1"/>
    <property type="molecule type" value="Genomic_DNA"/>
</dbReference>
<name>A0AAV6FFM7_9TELE</name>
<dbReference type="InterPro" id="IPR016177">
    <property type="entry name" value="DNA-bd_dom_sf"/>
</dbReference>
<evidence type="ECO:0000256" key="15">
    <source>
        <dbReference type="ARBA" id="ARBA00039052"/>
    </source>
</evidence>
<sequence length="663" mass="74803">MDERDITLPKIEKAKAFWKNVDVDDVFEVLLQHLARLKESIKTNTASDKEYLQGLNLLQDCEMNEVLNLKHYAIEQVVIGEDYLQSDLGCLQLSFKEEQLSVGLLIPDPNISYEDSQEFELANYQPLKDPVTPLSPHPDIFDVMLLSPPPYSVENALGQLYSPQAIFEPHDCSAACVVILPSHPDHFLGHNPLRAPLLCQFRRRCSSKTRFSTAEDVPAQITDDDEDGDNEEVFYNAPCGRELRSFEEVLNYLRQTQVFGVLQPWNFSFHPAVRPERLPVSASSLCKRDLSRGVESVAVQLCNEVDSAQPAEFRYRRERWPHGCFLSAGQLFSACCDCTDGCTDSRSCACLQLSQKVADGPVQFYNHQRLQQPVPTGLYECSPWCGCDPYNCLNRVVQHGVRVRLQVFRTPDRGWGVRCRDDLDVGTFVCTYAGVVLRTEQNSEESPVLKSIREEAFSDDEVEVVEEWTLPTLQQTGSSATAATDPCSPSHIPVIQRPTDHPALPADGDKDTVKTQDHETLVPAGKVAQTTGEEKMEMDEEPQLEKEERGKEEVKKEERGKEEVKKEQRGKEEVKKCGDSKLRTGPQEWKYSCSKQSYYLDATKEGNVGRFINSSGSPNLFVQNVFVDTHDPQFPVMAFFTSRTVKAGTELTWNYSPHDVNGD</sequence>
<comment type="subcellular location">
    <subcellularLocation>
        <location evidence="2">Chromosome</location>
    </subcellularLocation>
    <subcellularLocation>
        <location evidence="1">Nucleus</location>
    </subcellularLocation>
</comment>
<keyword evidence="3" id="KW-0158">Chromosome</keyword>
<keyword evidence="11" id="KW-0862">Zinc</keyword>
<evidence type="ECO:0000256" key="17">
    <source>
        <dbReference type="ARBA" id="ARBA00042995"/>
    </source>
</evidence>
<comment type="caution">
    <text evidence="23">The sequence shown here is derived from an EMBL/GenBank/DDBJ whole genome shotgun (WGS) entry which is preliminary data.</text>
</comment>
<dbReference type="PANTHER" id="PTHR46024">
    <property type="entry name" value="HISTONE-LYSINE N-METHYLTRANSFERASE EGGLESS"/>
    <property type="match status" value="1"/>
</dbReference>
<dbReference type="SMART" id="SM00391">
    <property type="entry name" value="MBD"/>
    <property type="match status" value="1"/>
</dbReference>
<dbReference type="GO" id="GO:0032259">
    <property type="term" value="P:methylation"/>
    <property type="evidence" value="ECO:0007669"/>
    <property type="project" value="UniProtKB-KW"/>
</dbReference>
<feature type="domain" description="SET" evidence="20">
    <location>
        <begin position="403"/>
        <end position="656"/>
    </location>
</feature>
<dbReference type="PROSITE" id="PS50280">
    <property type="entry name" value="SET"/>
    <property type="match status" value="1"/>
</dbReference>
<dbReference type="GO" id="GO:0008270">
    <property type="term" value="F:zinc ion binding"/>
    <property type="evidence" value="ECO:0007669"/>
    <property type="project" value="InterPro"/>
</dbReference>
<dbReference type="InterPro" id="IPR001739">
    <property type="entry name" value="Methyl_CpG_DNA-bd"/>
</dbReference>
<dbReference type="GO" id="GO:0140947">
    <property type="term" value="F:histone H3K9me2 methyltransferase activity"/>
    <property type="evidence" value="ECO:0007669"/>
    <property type="project" value="UniProtKB-EC"/>
</dbReference>
<evidence type="ECO:0000259" key="21">
    <source>
        <dbReference type="PROSITE" id="PS50867"/>
    </source>
</evidence>
<keyword evidence="4" id="KW-0217">Developmental protein</keyword>
<dbReference type="GO" id="GO:0005634">
    <property type="term" value="C:nucleus"/>
    <property type="evidence" value="ECO:0007669"/>
    <property type="project" value="UniProtKB-SubCell"/>
</dbReference>
<evidence type="ECO:0000256" key="5">
    <source>
        <dbReference type="ARBA" id="ARBA00022603"/>
    </source>
</evidence>
<keyword evidence="7" id="KW-0808">Transferase</keyword>
<dbReference type="SMART" id="SM00317">
    <property type="entry name" value="SET"/>
    <property type="match status" value="1"/>
</dbReference>
<evidence type="ECO:0000256" key="3">
    <source>
        <dbReference type="ARBA" id="ARBA00022454"/>
    </source>
</evidence>
<feature type="domain" description="MBD" evidence="22">
    <location>
        <begin position="187"/>
        <end position="274"/>
    </location>
</feature>
<dbReference type="InterPro" id="IPR007728">
    <property type="entry name" value="Pre-SET_dom"/>
</dbReference>
<feature type="compositionally biased region" description="Basic and acidic residues" evidence="19">
    <location>
        <begin position="507"/>
        <end position="517"/>
    </location>
</feature>
<dbReference type="GO" id="GO:0070828">
    <property type="term" value="P:heterochromatin organization"/>
    <property type="evidence" value="ECO:0007669"/>
    <property type="project" value="TreeGrafter"/>
</dbReference>
<keyword evidence="5" id="KW-0489">Methyltransferase</keyword>
<dbReference type="GO" id="GO:0003677">
    <property type="term" value="F:DNA binding"/>
    <property type="evidence" value="ECO:0007669"/>
    <property type="project" value="InterPro"/>
</dbReference>
<keyword evidence="8" id="KW-0949">S-adenosyl-L-methionine</keyword>
<feature type="region of interest" description="Disordered" evidence="19">
    <location>
        <begin position="498"/>
        <end position="517"/>
    </location>
</feature>
<comment type="catalytic activity">
    <reaction evidence="18">
        <text>N(6),N(6)-dimethyl-L-lysyl(9)-[histone H3] + S-adenosyl-L-methionine = N(6),N(6),N(6)-trimethyl-L-lysyl(9)-[histone H3] + S-adenosyl-L-homocysteine + H(+)</text>
        <dbReference type="Rhea" id="RHEA:60288"/>
        <dbReference type="Rhea" id="RHEA-COMP:15538"/>
        <dbReference type="Rhea" id="RHEA-COMP:15541"/>
        <dbReference type="ChEBI" id="CHEBI:15378"/>
        <dbReference type="ChEBI" id="CHEBI:57856"/>
        <dbReference type="ChEBI" id="CHEBI:59789"/>
        <dbReference type="ChEBI" id="CHEBI:61961"/>
        <dbReference type="ChEBI" id="CHEBI:61976"/>
        <dbReference type="EC" id="2.1.1.366"/>
    </reaction>
</comment>
<dbReference type="AlphaFoldDB" id="A0AAV6FFM7"/>
<dbReference type="GO" id="GO:0051301">
    <property type="term" value="P:cell division"/>
    <property type="evidence" value="ECO:0007669"/>
    <property type="project" value="UniProtKB-KW"/>
</dbReference>
<dbReference type="SMART" id="SM00468">
    <property type="entry name" value="PreSET"/>
    <property type="match status" value="1"/>
</dbReference>
<evidence type="ECO:0000256" key="16">
    <source>
        <dbReference type="ARBA" id="ARBA00040299"/>
    </source>
</evidence>
<dbReference type="EC" id="2.1.1.366" evidence="15"/>
<keyword evidence="10" id="KW-0498">Mitosis</keyword>
<evidence type="ECO:0000259" key="22">
    <source>
        <dbReference type="PROSITE" id="PS50982"/>
    </source>
</evidence>
<feature type="domain" description="Pre-SET" evidence="21">
    <location>
        <begin position="334"/>
        <end position="400"/>
    </location>
</feature>
<dbReference type="Gene3D" id="2.170.270.10">
    <property type="entry name" value="SET domain"/>
    <property type="match status" value="2"/>
</dbReference>
<evidence type="ECO:0000256" key="19">
    <source>
        <dbReference type="SAM" id="MobiDB-lite"/>
    </source>
</evidence>
<accession>A0AAV6FFM7</accession>
<evidence type="ECO:0000256" key="11">
    <source>
        <dbReference type="ARBA" id="ARBA00022833"/>
    </source>
</evidence>
<dbReference type="Pfam" id="PF00856">
    <property type="entry name" value="SET"/>
    <property type="match status" value="1"/>
</dbReference>
<organism evidence="23 24">
    <name type="scientific">Alosa alosa</name>
    <name type="common">allis shad</name>
    <dbReference type="NCBI Taxonomy" id="278164"/>
    <lineage>
        <taxon>Eukaryota</taxon>
        <taxon>Metazoa</taxon>
        <taxon>Chordata</taxon>
        <taxon>Craniata</taxon>
        <taxon>Vertebrata</taxon>
        <taxon>Euteleostomi</taxon>
        <taxon>Actinopterygii</taxon>
        <taxon>Neopterygii</taxon>
        <taxon>Teleostei</taxon>
        <taxon>Clupei</taxon>
        <taxon>Clupeiformes</taxon>
        <taxon>Clupeoidei</taxon>
        <taxon>Clupeidae</taxon>
        <taxon>Alosa</taxon>
    </lineage>
</organism>
<evidence type="ECO:0000256" key="12">
    <source>
        <dbReference type="ARBA" id="ARBA00022853"/>
    </source>
</evidence>
<dbReference type="Pfam" id="PF05033">
    <property type="entry name" value="Pre-SET"/>
    <property type="match status" value="1"/>
</dbReference>
<keyword evidence="24" id="KW-1185">Reference proteome</keyword>
<evidence type="ECO:0000256" key="8">
    <source>
        <dbReference type="ARBA" id="ARBA00022691"/>
    </source>
</evidence>